<name>A0ABR3V3W4_9PEZI</name>
<accession>A0ABR3V3W4</accession>
<dbReference type="SMART" id="SM01110">
    <property type="entry name" value="Cutinase"/>
    <property type="match status" value="1"/>
</dbReference>
<keyword evidence="2" id="KW-1015">Disulfide bond</keyword>
<evidence type="ECO:0008006" key="5">
    <source>
        <dbReference type="Google" id="ProtNLM"/>
    </source>
</evidence>
<organism evidence="3 4">
    <name type="scientific">Phialemonium thermophilum</name>
    <dbReference type="NCBI Taxonomy" id="223376"/>
    <lineage>
        <taxon>Eukaryota</taxon>
        <taxon>Fungi</taxon>
        <taxon>Dikarya</taxon>
        <taxon>Ascomycota</taxon>
        <taxon>Pezizomycotina</taxon>
        <taxon>Sordariomycetes</taxon>
        <taxon>Sordariomycetidae</taxon>
        <taxon>Cephalothecales</taxon>
        <taxon>Cephalothecaceae</taxon>
        <taxon>Phialemonium</taxon>
    </lineage>
</organism>
<evidence type="ECO:0000313" key="4">
    <source>
        <dbReference type="Proteomes" id="UP001586593"/>
    </source>
</evidence>
<evidence type="ECO:0000313" key="3">
    <source>
        <dbReference type="EMBL" id="KAL1836305.1"/>
    </source>
</evidence>
<dbReference type="Proteomes" id="UP001586593">
    <property type="component" value="Unassembled WGS sequence"/>
</dbReference>
<dbReference type="PANTHER" id="PTHR33630">
    <property type="entry name" value="CUTINASE RV1984C-RELATED-RELATED"/>
    <property type="match status" value="1"/>
</dbReference>
<keyword evidence="4" id="KW-1185">Reference proteome</keyword>
<comment type="caution">
    <text evidence="3">The sequence shown here is derived from an EMBL/GenBank/DDBJ whole genome shotgun (WGS) entry which is preliminary data.</text>
</comment>
<protein>
    <recommendedName>
        <fullName evidence="5">Cutinase</fullName>
    </recommendedName>
</protein>
<dbReference type="EMBL" id="JAZHXJ010002869">
    <property type="protein sequence ID" value="KAL1836305.1"/>
    <property type="molecule type" value="Genomic_DNA"/>
</dbReference>
<dbReference type="Pfam" id="PF01083">
    <property type="entry name" value="Cutinase"/>
    <property type="match status" value="1"/>
</dbReference>
<proteinExistence type="predicted"/>
<evidence type="ECO:0000256" key="2">
    <source>
        <dbReference type="ARBA" id="ARBA00023157"/>
    </source>
</evidence>
<evidence type="ECO:0000256" key="1">
    <source>
        <dbReference type="ARBA" id="ARBA00022801"/>
    </source>
</evidence>
<gene>
    <name evidence="3" type="ORF">VTK73DRAFT_5104</name>
</gene>
<dbReference type="PANTHER" id="PTHR33630:SF13">
    <property type="entry name" value="ACETYLXYLAN ESTERASE"/>
    <property type="match status" value="1"/>
</dbReference>
<sequence>MHGYSQGGQIMDDAFCGGPDGTSLNSTGGLMPERVARNVAAIILMGDPRHVAGLFFNVGNATAPGFAARPLGFRCPQFESRMQSYCDSPDPYCANGTSPEYHQSYGRRYGTQALAFIVRKLLVGL</sequence>
<dbReference type="SUPFAM" id="SSF53474">
    <property type="entry name" value="alpha/beta-Hydrolases"/>
    <property type="match status" value="1"/>
</dbReference>
<keyword evidence="1" id="KW-0378">Hydrolase</keyword>
<dbReference type="InterPro" id="IPR000675">
    <property type="entry name" value="Cutinase/axe"/>
</dbReference>
<dbReference type="Gene3D" id="3.40.50.1820">
    <property type="entry name" value="alpha/beta hydrolase"/>
    <property type="match status" value="1"/>
</dbReference>
<reference evidence="3 4" key="1">
    <citation type="journal article" date="2024" name="Commun. Biol.">
        <title>Comparative genomic analysis of thermophilic fungi reveals convergent evolutionary adaptations and gene losses.</title>
        <authorList>
            <person name="Steindorff A.S."/>
            <person name="Aguilar-Pontes M.V."/>
            <person name="Robinson A.J."/>
            <person name="Andreopoulos B."/>
            <person name="LaButti K."/>
            <person name="Kuo A."/>
            <person name="Mondo S."/>
            <person name="Riley R."/>
            <person name="Otillar R."/>
            <person name="Haridas S."/>
            <person name="Lipzen A."/>
            <person name="Grimwood J."/>
            <person name="Schmutz J."/>
            <person name="Clum A."/>
            <person name="Reid I.D."/>
            <person name="Moisan M.C."/>
            <person name="Butler G."/>
            <person name="Nguyen T.T.M."/>
            <person name="Dewar K."/>
            <person name="Conant G."/>
            <person name="Drula E."/>
            <person name="Henrissat B."/>
            <person name="Hansel C."/>
            <person name="Singer S."/>
            <person name="Hutchinson M.I."/>
            <person name="de Vries R.P."/>
            <person name="Natvig D.O."/>
            <person name="Powell A.J."/>
            <person name="Tsang A."/>
            <person name="Grigoriev I.V."/>
        </authorList>
    </citation>
    <scope>NUCLEOTIDE SEQUENCE [LARGE SCALE GENOMIC DNA]</scope>
    <source>
        <strain evidence="3 4">ATCC 24622</strain>
    </source>
</reference>
<dbReference type="InterPro" id="IPR029058">
    <property type="entry name" value="AB_hydrolase_fold"/>
</dbReference>